<dbReference type="AlphaFoldDB" id="A0AAV7XN42"/>
<evidence type="ECO:0000313" key="3">
    <source>
        <dbReference type="Proteomes" id="UP001075354"/>
    </source>
</evidence>
<protein>
    <submittedName>
        <fullName evidence="2">Uncharacterized protein</fullName>
    </submittedName>
</protein>
<dbReference type="EMBL" id="JAPTSV010000006">
    <property type="protein sequence ID" value="KAJ1527187.1"/>
    <property type="molecule type" value="Genomic_DNA"/>
</dbReference>
<reference evidence="2" key="1">
    <citation type="submission" date="2022-12" db="EMBL/GenBank/DDBJ databases">
        <title>Chromosome-level genome assembly of the bean flower thrips Megalurothrips usitatus.</title>
        <authorList>
            <person name="Ma L."/>
            <person name="Liu Q."/>
            <person name="Li H."/>
            <person name="Cai W."/>
        </authorList>
    </citation>
    <scope>NUCLEOTIDE SEQUENCE</scope>
    <source>
        <strain evidence="2">Cailab_2022a</strain>
    </source>
</reference>
<dbReference type="Proteomes" id="UP001075354">
    <property type="component" value="Chromosome 6"/>
</dbReference>
<accession>A0AAV7XN42</accession>
<feature type="region of interest" description="Disordered" evidence="1">
    <location>
        <begin position="1"/>
        <end position="45"/>
    </location>
</feature>
<comment type="caution">
    <text evidence="2">The sequence shown here is derived from an EMBL/GenBank/DDBJ whole genome shotgun (WGS) entry which is preliminary data.</text>
</comment>
<keyword evidence="3" id="KW-1185">Reference proteome</keyword>
<feature type="compositionally biased region" description="Low complexity" evidence="1">
    <location>
        <begin position="138"/>
        <end position="147"/>
    </location>
</feature>
<gene>
    <name evidence="2" type="ORF">ONE63_008718</name>
</gene>
<feature type="compositionally biased region" description="Polar residues" evidence="1">
    <location>
        <begin position="101"/>
        <end position="117"/>
    </location>
</feature>
<feature type="compositionally biased region" description="Low complexity" evidence="1">
    <location>
        <begin position="1"/>
        <end position="10"/>
    </location>
</feature>
<name>A0AAV7XN42_9NEOP</name>
<sequence length="322" mass="33541">MRPSSPSLSPGPLPVTAGTFGAVSTASPATSPSALSSGSSPPSKRSFCIEALLANNEAGVEVSAAAAGRAQGRRGLEEDADDPRQRRRYPDALYGRYAPYNHNNNLLHPKGSSSPASDLSLPRPTSVESPPASPPASPVSRSGGAPSEPRSDRSEDSMSPPISPGSEDVPESYAEVPRRDALFASPGANGFLALNRNLGLPPLAGHHALYYAGGHGGPVAAHGPGHPAGPQGHHSAFHPAGKGPGPGAAVAAMPQHQMNLQHMQLEWLSRTGMFYPRLPDLSGKSFVSQQKRRVQRCAPSSAEIRASFCRRCAIVPLAMRGE</sequence>
<proteinExistence type="predicted"/>
<organism evidence="2 3">
    <name type="scientific">Megalurothrips usitatus</name>
    <name type="common">bean blossom thrips</name>
    <dbReference type="NCBI Taxonomy" id="439358"/>
    <lineage>
        <taxon>Eukaryota</taxon>
        <taxon>Metazoa</taxon>
        <taxon>Ecdysozoa</taxon>
        <taxon>Arthropoda</taxon>
        <taxon>Hexapoda</taxon>
        <taxon>Insecta</taxon>
        <taxon>Pterygota</taxon>
        <taxon>Neoptera</taxon>
        <taxon>Paraneoptera</taxon>
        <taxon>Thysanoptera</taxon>
        <taxon>Terebrantia</taxon>
        <taxon>Thripoidea</taxon>
        <taxon>Thripidae</taxon>
        <taxon>Megalurothrips</taxon>
    </lineage>
</organism>
<feature type="region of interest" description="Disordered" evidence="1">
    <location>
        <begin position="62"/>
        <end position="174"/>
    </location>
</feature>
<evidence type="ECO:0000313" key="2">
    <source>
        <dbReference type="EMBL" id="KAJ1527187.1"/>
    </source>
</evidence>
<feature type="region of interest" description="Disordered" evidence="1">
    <location>
        <begin position="221"/>
        <end position="250"/>
    </location>
</feature>
<feature type="compositionally biased region" description="Low complexity" evidence="1">
    <location>
        <begin position="221"/>
        <end position="234"/>
    </location>
</feature>
<feature type="compositionally biased region" description="Basic and acidic residues" evidence="1">
    <location>
        <begin position="74"/>
        <end position="90"/>
    </location>
</feature>
<evidence type="ECO:0000256" key="1">
    <source>
        <dbReference type="SAM" id="MobiDB-lite"/>
    </source>
</evidence>
<feature type="compositionally biased region" description="Low complexity" evidence="1">
    <location>
        <begin position="21"/>
        <end position="43"/>
    </location>
</feature>